<reference evidence="1 2" key="1">
    <citation type="submission" date="2018-04" db="EMBL/GenBank/DDBJ databases">
        <authorList>
            <person name="Paschalis M.I."/>
            <person name="Cheong D.K."/>
            <person name="Petit-Frere T."/>
            <person name="Stoner K.N."/>
            <person name="Veracka M."/>
            <person name="Ewers R.M."/>
            <person name="Maciver D.B."/>
            <person name="Santiago X."/>
            <person name="Nichols C.D."/>
            <person name="Scaff D.S."/>
            <person name="Osorio S.M."/>
            <person name="Mercado F.J."/>
            <person name="Tamondong K.G."/>
            <person name="Lee J."/>
            <person name="Nicholson R.L."/>
            <person name="Antonucci M.K."/>
            <person name="Anger G.K."/>
            <person name="Washington J.M."/>
            <person name="Garlena R.A."/>
            <person name="Russell D.A."/>
            <person name="Pope W.H."/>
            <person name="Jacobs-Sera D."/>
            <person name="Hendrix R.W."/>
            <person name="Hatfull G.F."/>
        </authorList>
    </citation>
    <scope>NUCLEOTIDE SEQUENCE [LARGE SCALE GENOMIC DNA]</scope>
</reference>
<dbReference type="Proteomes" id="UP000246726">
    <property type="component" value="Segment"/>
</dbReference>
<sequence length="64" mass="6762">MPEPVPTAADLVRMGPEYAVADGWSGKPAKPTTVRITAKGHALLGDIMRRNAAEATQHQPKGTP</sequence>
<evidence type="ECO:0000313" key="1">
    <source>
        <dbReference type="EMBL" id="AWN05561.1"/>
    </source>
</evidence>
<dbReference type="RefSeq" id="YP_009801916.1">
    <property type="nucleotide sequence ID" value="NC_047976.1"/>
</dbReference>
<evidence type="ECO:0000313" key="2">
    <source>
        <dbReference type="Proteomes" id="UP000246726"/>
    </source>
</evidence>
<gene>
    <name evidence="1" type="primary">68</name>
    <name evidence="1" type="ORF">SEA_PASCHALIS_68</name>
</gene>
<protein>
    <submittedName>
        <fullName evidence="1">Uncharacterized protein</fullName>
    </submittedName>
</protein>
<dbReference type="GeneID" id="54992443"/>
<name>A0A2U8UQ13_9CAUD</name>
<proteinExistence type="predicted"/>
<organism evidence="1 2">
    <name type="scientific">Microbacterium phage Paschalis</name>
    <dbReference type="NCBI Taxonomy" id="2992928"/>
    <lineage>
        <taxon>Viruses</taxon>
        <taxon>Duplodnaviria</taxon>
        <taxon>Heunggongvirae</taxon>
        <taxon>Uroviricota</taxon>
        <taxon>Caudoviricetes</taxon>
        <taxon>Hodgkinviridae</taxon>
        <taxon>Quhwahvirus</taxon>
        <taxon>Quhwahvirus paschalis</taxon>
    </lineage>
</organism>
<dbReference type="EMBL" id="MH155873">
    <property type="protein sequence ID" value="AWN05561.1"/>
    <property type="molecule type" value="Genomic_DNA"/>
</dbReference>
<accession>A0A2U8UQ13</accession>
<keyword evidence="2" id="KW-1185">Reference proteome</keyword>